<sequence length="316" mass="35567">FPLPYVFFRPSKLTQEISVNFVISSHIKPFLCSLEFVKGAQLMISDVIRPKHYLQFVLKYLEMDGDLSVSRSRSRLPWGIQVPGDDSQTIYVWLDALVNYLAVVKYPSEMTTWPPSWQILGKDILNVGNVVDPYEAMDSYTAEGLRYFLLKQGLPHGDSNNALAVFFLLYAYPSCFSESIFLPLCCSHFNIHLFPENTALLYDDLYFYKAIEGILAVVKSANGLFQLAQPWKLPAGPKLDSVLYLSYETVRVAALLLMPIVPSLADHALTRLRIPLDERRVETAVFTTVNGGHHLGPDNGPLLLRISERKAANAHG</sequence>
<dbReference type="Gene3D" id="1.10.730.10">
    <property type="entry name" value="Isoleucyl-tRNA Synthetase, Domain 1"/>
    <property type="match status" value="1"/>
</dbReference>
<keyword evidence="1 8" id="KW-0436">Ligase</keyword>
<evidence type="ECO:0000313" key="11">
    <source>
        <dbReference type="Proteomes" id="UP000271889"/>
    </source>
</evidence>
<reference evidence="10 11" key="1">
    <citation type="submission" date="2018-11" db="EMBL/GenBank/DDBJ databases">
        <authorList>
            <consortium name="Pathogen Informatics"/>
        </authorList>
    </citation>
    <scope>NUCLEOTIDE SEQUENCE [LARGE SCALE GENOMIC DNA]</scope>
</reference>
<evidence type="ECO:0000256" key="7">
    <source>
        <dbReference type="ARBA" id="ARBA00030331"/>
    </source>
</evidence>
<dbReference type="InterPro" id="IPR014729">
    <property type="entry name" value="Rossmann-like_a/b/a_fold"/>
</dbReference>
<dbReference type="SUPFAM" id="SSF52374">
    <property type="entry name" value="Nucleotidylyl transferase"/>
    <property type="match status" value="1"/>
</dbReference>
<gene>
    <name evidence="10" type="ORF">CGOC_LOCUS11490</name>
</gene>
<dbReference type="Gene3D" id="2.170.220.10">
    <property type="match status" value="1"/>
</dbReference>
<keyword evidence="3 8" id="KW-0067">ATP-binding</keyword>
<dbReference type="InterPro" id="IPR015413">
    <property type="entry name" value="Methionyl/Leucyl_tRNA_Synth"/>
</dbReference>
<evidence type="ECO:0000256" key="8">
    <source>
        <dbReference type="RuleBase" id="RU363039"/>
    </source>
</evidence>
<accession>A0A3P7QE69</accession>
<dbReference type="GO" id="GO:0005524">
    <property type="term" value="F:ATP binding"/>
    <property type="evidence" value="ECO:0007669"/>
    <property type="project" value="UniProtKB-KW"/>
</dbReference>
<dbReference type="SUPFAM" id="SSF47323">
    <property type="entry name" value="Anticodon-binding domain of a subclass of class I aminoacyl-tRNA synthetases"/>
    <property type="match status" value="1"/>
</dbReference>
<comment type="similarity">
    <text evidence="8">Belongs to the class-I aminoacyl-tRNA synthetase family.</text>
</comment>
<feature type="domain" description="Methionyl/Leucyl tRNA synthetase" evidence="9">
    <location>
        <begin position="53"/>
        <end position="121"/>
    </location>
</feature>
<evidence type="ECO:0000256" key="2">
    <source>
        <dbReference type="ARBA" id="ARBA00022741"/>
    </source>
</evidence>
<keyword evidence="5 8" id="KW-0030">Aminoacyl-tRNA synthetase</keyword>
<name>A0A3P7QE69_CYLGO</name>
<evidence type="ECO:0000256" key="5">
    <source>
        <dbReference type="ARBA" id="ARBA00023146"/>
    </source>
</evidence>
<dbReference type="Gene3D" id="3.40.50.620">
    <property type="entry name" value="HUPs"/>
    <property type="match status" value="1"/>
</dbReference>
<dbReference type="EMBL" id="UYRV01116704">
    <property type="protein sequence ID" value="VDN30232.1"/>
    <property type="molecule type" value="Genomic_DNA"/>
</dbReference>
<dbReference type="AlphaFoldDB" id="A0A3P7QE69"/>
<keyword evidence="2 8" id="KW-0547">Nucleotide-binding</keyword>
<evidence type="ECO:0000313" key="10">
    <source>
        <dbReference type="EMBL" id="VDN30232.1"/>
    </source>
</evidence>
<protein>
    <recommendedName>
        <fullName evidence="6">Methionine--tRNA ligase, mitochondrial</fullName>
    </recommendedName>
    <alternativeName>
        <fullName evidence="7">Mitochondrial methionyl-tRNA synthetase</fullName>
    </alternativeName>
</protein>
<keyword evidence="11" id="KW-1185">Reference proteome</keyword>
<evidence type="ECO:0000256" key="1">
    <source>
        <dbReference type="ARBA" id="ARBA00022598"/>
    </source>
</evidence>
<feature type="non-terminal residue" evidence="10">
    <location>
        <position position="1"/>
    </location>
</feature>
<organism evidence="10 11">
    <name type="scientific">Cylicostephanus goldi</name>
    <name type="common">Nematode worm</name>
    <dbReference type="NCBI Taxonomy" id="71465"/>
    <lineage>
        <taxon>Eukaryota</taxon>
        <taxon>Metazoa</taxon>
        <taxon>Ecdysozoa</taxon>
        <taxon>Nematoda</taxon>
        <taxon>Chromadorea</taxon>
        <taxon>Rhabditida</taxon>
        <taxon>Rhabditina</taxon>
        <taxon>Rhabditomorpha</taxon>
        <taxon>Strongyloidea</taxon>
        <taxon>Strongylidae</taxon>
        <taxon>Cylicostephanus</taxon>
    </lineage>
</organism>
<dbReference type="InterPro" id="IPR023457">
    <property type="entry name" value="Met-tRNA_synth_2"/>
</dbReference>
<dbReference type="PANTHER" id="PTHR43326">
    <property type="entry name" value="METHIONYL-TRNA SYNTHETASE"/>
    <property type="match status" value="1"/>
</dbReference>
<dbReference type="GO" id="GO:0004825">
    <property type="term" value="F:methionine-tRNA ligase activity"/>
    <property type="evidence" value="ECO:0007669"/>
    <property type="project" value="InterPro"/>
</dbReference>
<dbReference type="OrthoDB" id="5844513at2759"/>
<dbReference type="PANTHER" id="PTHR43326:SF1">
    <property type="entry name" value="METHIONINE--TRNA LIGASE, MITOCHONDRIAL"/>
    <property type="match status" value="1"/>
</dbReference>
<evidence type="ECO:0000256" key="4">
    <source>
        <dbReference type="ARBA" id="ARBA00022917"/>
    </source>
</evidence>
<evidence type="ECO:0000256" key="6">
    <source>
        <dbReference type="ARBA" id="ARBA00026124"/>
    </source>
</evidence>
<evidence type="ECO:0000256" key="3">
    <source>
        <dbReference type="ARBA" id="ARBA00022840"/>
    </source>
</evidence>
<proteinExistence type="inferred from homology"/>
<dbReference type="InterPro" id="IPR009080">
    <property type="entry name" value="tRNAsynth_Ia_anticodon-bd"/>
</dbReference>
<dbReference type="GO" id="GO:0006431">
    <property type="term" value="P:methionyl-tRNA aminoacylation"/>
    <property type="evidence" value="ECO:0007669"/>
    <property type="project" value="TreeGrafter"/>
</dbReference>
<keyword evidence="4 8" id="KW-0648">Protein biosynthesis</keyword>
<evidence type="ECO:0000259" key="9">
    <source>
        <dbReference type="Pfam" id="PF09334"/>
    </source>
</evidence>
<dbReference type="Pfam" id="PF09334">
    <property type="entry name" value="tRNA-synt_1g"/>
    <property type="match status" value="1"/>
</dbReference>
<dbReference type="Proteomes" id="UP000271889">
    <property type="component" value="Unassembled WGS sequence"/>
</dbReference>